<dbReference type="PROSITE" id="PS50943">
    <property type="entry name" value="HTH_CROC1"/>
    <property type="match status" value="1"/>
</dbReference>
<evidence type="ECO:0000313" key="3">
    <source>
        <dbReference type="EMBL" id="ENZ42029.1"/>
    </source>
</evidence>
<keyword evidence="1" id="KW-0238">DNA-binding</keyword>
<reference evidence="3 4" key="1">
    <citation type="submission" date="2013-01" db="EMBL/GenBank/DDBJ databases">
        <title>The Genome Sequence of Clostridium bolteae 90B8.</title>
        <authorList>
            <consortium name="The Broad Institute Genome Sequencing Platform"/>
            <person name="Earl A."/>
            <person name="Ward D."/>
            <person name="Feldgarden M."/>
            <person name="Gevers D."/>
            <person name="Courvalin P."/>
            <person name="Lambert T."/>
            <person name="Walker B."/>
            <person name="Young S.K."/>
            <person name="Zeng Q."/>
            <person name="Gargeya S."/>
            <person name="Fitzgerald M."/>
            <person name="Haas B."/>
            <person name="Abouelleil A."/>
            <person name="Alvarado L."/>
            <person name="Arachchi H.M."/>
            <person name="Berlin A.M."/>
            <person name="Chapman S.B."/>
            <person name="Dewar J."/>
            <person name="Goldberg J."/>
            <person name="Griggs A."/>
            <person name="Gujja S."/>
            <person name="Hansen M."/>
            <person name="Howarth C."/>
            <person name="Imamovic A."/>
            <person name="Larimer J."/>
            <person name="McCowan C."/>
            <person name="Murphy C."/>
            <person name="Neiman D."/>
            <person name="Pearson M."/>
            <person name="Priest M."/>
            <person name="Roberts A."/>
            <person name="Saif S."/>
            <person name="Shea T."/>
            <person name="Sisk P."/>
            <person name="Sykes S."/>
            <person name="Wortman J."/>
            <person name="Nusbaum C."/>
            <person name="Birren B."/>
        </authorList>
    </citation>
    <scope>NUCLEOTIDE SEQUENCE [LARGE SCALE GENOMIC DNA]</scope>
    <source>
        <strain evidence="3 4">90B8</strain>
    </source>
</reference>
<name>R0BAJ0_9FIRM</name>
<evidence type="ECO:0000259" key="2">
    <source>
        <dbReference type="PROSITE" id="PS50943"/>
    </source>
</evidence>
<dbReference type="EMBL" id="AGYG01000008">
    <property type="protein sequence ID" value="ENZ42029.1"/>
    <property type="molecule type" value="Genomic_DNA"/>
</dbReference>
<gene>
    <name evidence="3" type="ORF">HMPREF1097_01069</name>
</gene>
<dbReference type="CDD" id="cd00093">
    <property type="entry name" value="HTH_XRE"/>
    <property type="match status" value="1"/>
</dbReference>
<sequence>MNDKHFGPNIQTFRKLKGMKQQELADAIGINLQSLSKIERGVYYPTFETLEKIMVVLEVAPNEMLSGTWKFASHIEKEVCQFVRGEERLSAELKHGHYDNFFDSEEEWLEYELEQLREYITDYINGKDITASDLYPIKEFVKHLKFQKILDRYDEFYSLDMFGESTEGHKHMPPYVPFAKRKVIVNMNILMFKMNILYPLTEDTTNKKSDQECKHHLRW</sequence>
<dbReference type="Proteomes" id="UP000013041">
    <property type="component" value="Unassembled WGS sequence"/>
</dbReference>
<evidence type="ECO:0000256" key="1">
    <source>
        <dbReference type="ARBA" id="ARBA00023125"/>
    </source>
</evidence>
<dbReference type="InterPro" id="IPR010982">
    <property type="entry name" value="Lambda_DNA-bd_dom_sf"/>
</dbReference>
<protein>
    <recommendedName>
        <fullName evidence="2">HTH cro/C1-type domain-containing protein</fullName>
    </recommendedName>
</protein>
<proteinExistence type="predicted"/>
<dbReference type="Pfam" id="PF01381">
    <property type="entry name" value="HTH_3"/>
    <property type="match status" value="1"/>
</dbReference>
<dbReference type="SMART" id="SM00530">
    <property type="entry name" value="HTH_XRE"/>
    <property type="match status" value="1"/>
</dbReference>
<dbReference type="InterPro" id="IPR050807">
    <property type="entry name" value="TransReg_Diox_bact_type"/>
</dbReference>
<dbReference type="AlphaFoldDB" id="R0BAJ0"/>
<dbReference type="GO" id="GO:0005829">
    <property type="term" value="C:cytosol"/>
    <property type="evidence" value="ECO:0007669"/>
    <property type="project" value="TreeGrafter"/>
</dbReference>
<dbReference type="RefSeq" id="WP_002571372.1">
    <property type="nucleotide sequence ID" value="NZ_KB851149.1"/>
</dbReference>
<dbReference type="Gene3D" id="1.10.260.40">
    <property type="entry name" value="lambda repressor-like DNA-binding domains"/>
    <property type="match status" value="1"/>
</dbReference>
<dbReference type="InterPro" id="IPR001387">
    <property type="entry name" value="Cro/C1-type_HTH"/>
</dbReference>
<organism evidence="3 4">
    <name type="scientific">Enterocloster bolteae 90B8</name>
    <dbReference type="NCBI Taxonomy" id="997897"/>
    <lineage>
        <taxon>Bacteria</taxon>
        <taxon>Bacillati</taxon>
        <taxon>Bacillota</taxon>
        <taxon>Clostridia</taxon>
        <taxon>Lachnospirales</taxon>
        <taxon>Lachnospiraceae</taxon>
        <taxon>Enterocloster</taxon>
    </lineage>
</organism>
<dbReference type="PATRIC" id="fig|997897.5.peg.1141"/>
<dbReference type="GO" id="GO:0003700">
    <property type="term" value="F:DNA-binding transcription factor activity"/>
    <property type="evidence" value="ECO:0007669"/>
    <property type="project" value="TreeGrafter"/>
</dbReference>
<dbReference type="PANTHER" id="PTHR46797">
    <property type="entry name" value="HTH-TYPE TRANSCRIPTIONAL REGULATOR"/>
    <property type="match status" value="1"/>
</dbReference>
<feature type="domain" description="HTH cro/C1-type" evidence="2">
    <location>
        <begin position="10"/>
        <end position="64"/>
    </location>
</feature>
<dbReference type="HOGENOM" id="CLU_122299_0_0_9"/>
<dbReference type="GO" id="GO:0003677">
    <property type="term" value="F:DNA binding"/>
    <property type="evidence" value="ECO:0007669"/>
    <property type="project" value="UniProtKB-KW"/>
</dbReference>
<dbReference type="SUPFAM" id="SSF47413">
    <property type="entry name" value="lambda repressor-like DNA-binding domains"/>
    <property type="match status" value="1"/>
</dbReference>
<dbReference type="PANTHER" id="PTHR46797:SF1">
    <property type="entry name" value="METHYLPHOSPHONATE SYNTHASE"/>
    <property type="match status" value="1"/>
</dbReference>
<evidence type="ECO:0000313" key="4">
    <source>
        <dbReference type="Proteomes" id="UP000013041"/>
    </source>
</evidence>
<accession>R0BAJ0</accession>
<comment type="caution">
    <text evidence="3">The sequence shown here is derived from an EMBL/GenBank/DDBJ whole genome shotgun (WGS) entry which is preliminary data.</text>
</comment>